<keyword evidence="3" id="KW-1185">Reference proteome</keyword>
<dbReference type="Proteomes" id="UP001303046">
    <property type="component" value="Unassembled WGS sequence"/>
</dbReference>
<evidence type="ECO:0000313" key="3">
    <source>
        <dbReference type="Proteomes" id="UP001303046"/>
    </source>
</evidence>
<organism evidence="2 3">
    <name type="scientific">Necator americanus</name>
    <name type="common">Human hookworm</name>
    <dbReference type="NCBI Taxonomy" id="51031"/>
    <lineage>
        <taxon>Eukaryota</taxon>
        <taxon>Metazoa</taxon>
        <taxon>Ecdysozoa</taxon>
        <taxon>Nematoda</taxon>
        <taxon>Chromadorea</taxon>
        <taxon>Rhabditida</taxon>
        <taxon>Rhabditina</taxon>
        <taxon>Rhabditomorpha</taxon>
        <taxon>Strongyloidea</taxon>
        <taxon>Ancylostomatidae</taxon>
        <taxon>Bunostominae</taxon>
        <taxon>Necator</taxon>
    </lineage>
</organism>
<accession>A0ABR1EYV5</accession>
<reference evidence="2 3" key="1">
    <citation type="submission" date="2023-08" db="EMBL/GenBank/DDBJ databases">
        <title>A Necator americanus chromosomal reference genome.</title>
        <authorList>
            <person name="Ilik V."/>
            <person name="Petrzelkova K.J."/>
            <person name="Pardy F."/>
            <person name="Fuh T."/>
            <person name="Niatou-Singa F.S."/>
            <person name="Gouil Q."/>
            <person name="Baker L."/>
            <person name="Ritchie M.E."/>
            <person name="Jex A.R."/>
            <person name="Gazzola D."/>
            <person name="Li H."/>
            <person name="Toshio Fujiwara R."/>
            <person name="Zhan B."/>
            <person name="Aroian R.V."/>
            <person name="Pafco B."/>
            <person name="Schwarz E.M."/>
        </authorList>
    </citation>
    <scope>NUCLEOTIDE SEQUENCE [LARGE SCALE GENOMIC DNA]</scope>
    <source>
        <strain evidence="2 3">Aroian</strain>
        <tissue evidence="2">Whole animal</tissue>
    </source>
</reference>
<gene>
    <name evidence="2" type="primary">Necator_chrX.g26507</name>
    <name evidence="2" type="ORF">RB195_026340</name>
</gene>
<dbReference type="EMBL" id="JAVFWL010000006">
    <property type="protein sequence ID" value="KAK6767011.1"/>
    <property type="molecule type" value="Genomic_DNA"/>
</dbReference>
<feature type="compositionally biased region" description="Basic and acidic residues" evidence="1">
    <location>
        <begin position="1"/>
        <end position="13"/>
    </location>
</feature>
<feature type="region of interest" description="Disordered" evidence="1">
    <location>
        <begin position="1"/>
        <end position="40"/>
    </location>
</feature>
<sequence>MNMKNDLKEEPNRRMRLGSTRNRQGSYRPTDGPRSPCPSVLLDSFQRSVTQRRRVQTPLPRGYSLPTEPLRDRALERCLLKVNRRTQHLADLRTFDLAAMSRLRDPAEYISKAKHR</sequence>
<comment type="caution">
    <text evidence="2">The sequence shown here is derived from an EMBL/GenBank/DDBJ whole genome shotgun (WGS) entry which is preliminary data.</text>
</comment>
<protein>
    <submittedName>
        <fullName evidence="2">Uncharacterized protein</fullName>
    </submittedName>
</protein>
<name>A0ABR1EYV5_NECAM</name>
<proteinExistence type="predicted"/>
<evidence type="ECO:0000313" key="2">
    <source>
        <dbReference type="EMBL" id="KAK6767011.1"/>
    </source>
</evidence>
<evidence type="ECO:0000256" key="1">
    <source>
        <dbReference type="SAM" id="MobiDB-lite"/>
    </source>
</evidence>